<sequence>MNDKPELLREIACTIEIDGLETNYLEIGEGDTLVLLHGGEFGASAELCWEENIFELSSHFRVIAPDWLGFGKSAKVHDFVDGKARRLRHMSQFCRAVDVDDAVFVGNSMGGAMLLADAASASPLLPARKIVSVCGGGAMAKNDSVDALFAYDGSFEAMERLLGALFHGEYWRSDRNYIRRRHSASIQPGAWEAVAAARFRRPTAASAKESSRTPNYRSIDVPVLIVAGNQDKLKPRGWAPELANDVPGATYVDIDGAGHCPQIEQPDRFHQVLLDFIDS</sequence>
<evidence type="ECO:0000259" key="1">
    <source>
        <dbReference type="Pfam" id="PF12697"/>
    </source>
</evidence>
<proteinExistence type="predicted"/>
<evidence type="ECO:0000313" key="3">
    <source>
        <dbReference type="Proteomes" id="UP000287519"/>
    </source>
</evidence>
<dbReference type="InterPro" id="IPR029058">
    <property type="entry name" value="AB_hydrolase_fold"/>
</dbReference>
<gene>
    <name evidence="2" type="ORF">Rhow_000465</name>
</gene>
<dbReference type="AlphaFoldDB" id="A0A402CMW0"/>
<dbReference type="Proteomes" id="UP000287519">
    <property type="component" value="Unassembled WGS sequence"/>
</dbReference>
<dbReference type="Gene3D" id="3.40.50.1820">
    <property type="entry name" value="alpha/beta hydrolase"/>
    <property type="match status" value="1"/>
</dbReference>
<keyword evidence="3" id="KW-1185">Reference proteome</keyword>
<dbReference type="OrthoDB" id="9801162at2"/>
<evidence type="ECO:0000313" key="2">
    <source>
        <dbReference type="EMBL" id="GCE44839.1"/>
    </source>
</evidence>
<dbReference type="PANTHER" id="PTHR46438">
    <property type="entry name" value="ALPHA/BETA-HYDROLASES SUPERFAMILY PROTEIN"/>
    <property type="match status" value="1"/>
</dbReference>
<dbReference type="SUPFAM" id="SSF53474">
    <property type="entry name" value="alpha/beta-Hydrolases"/>
    <property type="match status" value="1"/>
</dbReference>
<name>A0A402CMW0_RHOWR</name>
<reference evidence="2 3" key="1">
    <citation type="submission" date="2018-11" db="EMBL/GenBank/DDBJ databases">
        <title>Microbial catabolism of amino acid.</title>
        <authorList>
            <person name="Hibi M."/>
            <person name="Ogawa J."/>
        </authorList>
    </citation>
    <scope>NUCLEOTIDE SEQUENCE [LARGE SCALE GENOMIC DNA]</scope>
    <source>
        <strain evidence="2 3">C31-06</strain>
    </source>
</reference>
<dbReference type="InterPro" id="IPR000639">
    <property type="entry name" value="Epox_hydrolase-like"/>
</dbReference>
<accession>A0A402CMW0</accession>
<dbReference type="PRINTS" id="PR00111">
    <property type="entry name" value="ABHYDROLASE"/>
</dbReference>
<dbReference type="PRINTS" id="PR00412">
    <property type="entry name" value="EPOXHYDRLASE"/>
</dbReference>
<organism evidence="2 3">
    <name type="scientific">Rhodococcus wratislaviensis</name>
    <name type="common">Tsukamurella wratislaviensis</name>
    <dbReference type="NCBI Taxonomy" id="44752"/>
    <lineage>
        <taxon>Bacteria</taxon>
        <taxon>Bacillati</taxon>
        <taxon>Actinomycetota</taxon>
        <taxon>Actinomycetes</taxon>
        <taxon>Mycobacteriales</taxon>
        <taxon>Nocardiaceae</taxon>
        <taxon>Rhodococcus</taxon>
    </lineage>
</organism>
<keyword evidence="2" id="KW-0378">Hydrolase</keyword>
<dbReference type="EMBL" id="BHYM01000110">
    <property type="protein sequence ID" value="GCE44839.1"/>
    <property type="molecule type" value="Genomic_DNA"/>
</dbReference>
<feature type="domain" description="AB hydrolase-1" evidence="1">
    <location>
        <begin position="33"/>
        <end position="270"/>
    </location>
</feature>
<dbReference type="RefSeq" id="WP_124396364.1">
    <property type="nucleotide sequence ID" value="NZ_BHYM01000110.1"/>
</dbReference>
<dbReference type="Pfam" id="PF12697">
    <property type="entry name" value="Abhydrolase_6"/>
    <property type="match status" value="1"/>
</dbReference>
<dbReference type="GO" id="GO:0016787">
    <property type="term" value="F:hydrolase activity"/>
    <property type="evidence" value="ECO:0007669"/>
    <property type="project" value="UniProtKB-KW"/>
</dbReference>
<protein>
    <submittedName>
        <fullName evidence="2">2-hydroxymuconic semialdehyde hydrolase</fullName>
    </submittedName>
</protein>
<comment type="caution">
    <text evidence="2">The sequence shown here is derived from an EMBL/GenBank/DDBJ whole genome shotgun (WGS) entry which is preliminary data.</text>
</comment>
<dbReference type="InterPro" id="IPR000073">
    <property type="entry name" value="AB_hydrolase_1"/>
</dbReference>